<dbReference type="InterPro" id="IPR045083">
    <property type="entry name" value="ATP_synth_F0_asu_bact/mt"/>
</dbReference>
<dbReference type="PROSITE" id="PS00449">
    <property type="entry name" value="ATPASE_A"/>
    <property type="match status" value="1"/>
</dbReference>
<evidence type="ECO:0000256" key="6">
    <source>
        <dbReference type="ARBA" id="ARBA00022781"/>
    </source>
</evidence>
<feature type="transmembrane region" description="Helical" evidence="12">
    <location>
        <begin position="123"/>
        <end position="147"/>
    </location>
</feature>
<name>A0A0U1XCS7_9MAXI</name>
<sequence length="226" mass="24496">MTNLFSIFDPFVMGLGLNWVSALLVSGFLLPGFWVGSSQISVLMNSGLSAFEKSLNLVFMPRVTPGVSFIGVGLFIFLLFNNSLGLLPFVFTASSHLMFTLGLALSIWLGTLLWGAVMNTSVFLAHFVPLGSPLVLGPFMVMIEIISNLIRPITLSVRLMANMTSGHLLLHLLGGAGYNLGFGGSFIYLSSIALMLLEMGVAIIQAYVFVLLLSLYISEVNFWKSS</sequence>
<gene>
    <name evidence="13" type="primary">atp6</name>
</gene>
<dbReference type="InterPro" id="IPR023011">
    <property type="entry name" value="ATP_synth_F0_asu_AS"/>
</dbReference>
<feature type="transmembrane region" description="Helical" evidence="12">
    <location>
        <begin position="12"/>
        <end position="34"/>
    </location>
</feature>
<dbReference type="InterPro" id="IPR035908">
    <property type="entry name" value="F0_ATP_A_sf"/>
</dbReference>
<dbReference type="EMBL" id="KM235194">
    <property type="protein sequence ID" value="AIQ80158.1"/>
    <property type="molecule type" value="Genomic_DNA"/>
</dbReference>
<comment type="similarity">
    <text evidence="2">Belongs to the ATPase A chain family.</text>
</comment>
<evidence type="ECO:0000256" key="3">
    <source>
        <dbReference type="ARBA" id="ARBA00022448"/>
    </source>
</evidence>
<dbReference type="GO" id="GO:0045259">
    <property type="term" value="C:proton-transporting ATP synthase complex"/>
    <property type="evidence" value="ECO:0007669"/>
    <property type="project" value="UniProtKB-KW"/>
</dbReference>
<evidence type="ECO:0000256" key="9">
    <source>
        <dbReference type="ARBA" id="ARBA00023136"/>
    </source>
</evidence>
<protein>
    <recommendedName>
        <fullName evidence="11">ATP synthase subunit a</fullName>
    </recommendedName>
</protein>
<evidence type="ECO:0000256" key="4">
    <source>
        <dbReference type="ARBA" id="ARBA00022547"/>
    </source>
</evidence>
<keyword evidence="3" id="KW-0813">Transport</keyword>
<dbReference type="InterPro" id="IPR000568">
    <property type="entry name" value="ATP_synth_F0_asu"/>
</dbReference>
<keyword evidence="7 12" id="KW-1133">Transmembrane helix</keyword>
<dbReference type="Pfam" id="PF00119">
    <property type="entry name" value="ATP-synt_A"/>
    <property type="match status" value="1"/>
</dbReference>
<proteinExistence type="inferred from homology"/>
<reference evidence="13" key="1">
    <citation type="journal article" date="2014" name="Mitochondrial DNA">
        <title>Complete mitochondrial genome of Lernaea cyprinacea (Copepoda: Cyclopoida).</title>
        <authorList>
            <person name="Su Y.B."/>
            <person name="Wang L.X."/>
            <person name="Kong S.C."/>
            <person name="Chen L."/>
            <person name="Fang R."/>
        </authorList>
    </citation>
    <scope>NUCLEOTIDE SEQUENCE</scope>
</reference>
<evidence type="ECO:0000256" key="1">
    <source>
        <dbReference type="ARBA" id="ARBA00004141"/>
    </source>
</evidence>
<keyword evidence="8" id="KW-0406">Ion transport</keyword>
<feature type="transmembrane region" description="Helical" evidence="12">
    <location>
        <begin position="195"/>
        <end position="217"/>
    </location>
</feature>
<keyword evidence="9 12" id="KW-0472">Membrane</keyword>
<dbReference type="CDD" id="cd00310">
    <property type="entry name" value="ATP-synt_Fo_a_6"/>
    <property type="match status" value="1"/>
</dbReference>
<dbReference type="CTD" id="4508"/>
<dbReference type="PANTHER" id="PTHR11410:SF0">
    <property type="entry name" value="ATP SYNTHASE SUBUNIT A"/>
    <property type="match status" value="1"/>
</dbReference>
<evidence type="ECO:0000256" key="11">
    <source>
        <dbReference type="RuleBase" id="RU004450"/>
    </source>
</evidence>
<evidence type="ECO:0000256" key="10">
    <source>
        <dbReference type="ARBA" id="ARBA00023310"/>
    </source>
</evidence>
<evidence type="ECO:0000313" key="13">
    <source>
        <dbReference type="EMBL" id="AIQ80158.1"/>
    </source>
</evidence>
<evidence type="ECO:0000256" key="8">
    <source>
        <dbReference type="ARBA" id="ARBA00023065"/>
    </source>
</evidence>
<feature type="transmembrane region" description="Helical" evidence="12">
    <location>
        <begin position="168"/>
        <end position="189"/>
    </location>
</feature>
<dbReference type="GeneID" id="20524568"/>
<evidence type="ECO:0000256" key="5">
    <source>
        <dbReference type="ARBA" id="ARBA00022692"/>
    </source>
</evidence>
<feature type="transmembrane region" description="Helical" evidence="12">
    <location>
        <begin position="97"/>
        <end position="117"/>
    </location>
</feature>
<keyword evidence="13" id="KW-0496">Mitochondrion</keyword>
<dbReference type="Gene3D" id="1.20.120.220">
    <property type="entry name" value="ATP synthase, F0 complex, subunit A"/>
    <property type="match status" value="1"/>
</dbReference>
<keyword evidence="5 12" id="KW-0812">Transmembrane</keyword>
<keyword evidence="6" id="KW-0375">Hydrogen ion transport</keyword>
<feature type="transmembrane region" description="Helical" evidence="12">
    <location>
        <begin position="67"/>
        <end position="90"/>
    </location>
</feature>
<keyword evidence="10" id="KW-0066">ATP synthesis</keyword>
<dbReference type="AlphaFoldDB" id="A0A0U1XCS7"/>
<comment type="subcellular location">
    <subcellularLocation>
        <location evidence="1">Membrane</location>
        <topology evidence="1">Multi-pass membrane protein</topology>
    </subcellularLocation>
    <subcellularLocation>
        <location evidence="11">Mitochondrion inner membrane</location>
        <topology evidence="11">Multi-pass membrane protein</topology>
    </subcellularLocation>
</comment>
<dbReference type="GO" id="GO:0005743">
    <property type="term" value="C:mitochondrial inner membrane"/>
    <property type="evidence" value="ECO:0007669"/>
    <property type="project" value="UniProtKB-SubCell"/>
</dbReference>
<dbReference type="NCBIfam" id="TIGR01131">
    <property type="entry name" value="ATP_synt_6_or_A"/>
    <property type="match status" value="1"/>
</dbReference>
<dbReference type="PANTHER" id="PTHR11410">
    <property type="entry name" value="ATP SYNTHASE SUBUNIT A"/>
    <property type="match status" value="1"/>
</dbReference>
<dbReference type="RefSeq" id="YP_009073492.1">
    <property type="nucleotide sequence ID" value="NC_025239.1"/>
</dbReference>
<accession>A0A0U1XCS7</accession>
<evidence type="ECO:0000256" key="2">
    <source>
        <dbReference type="ARBA" id="ARBA00006810"/>
    </source>
</evidence>
<evidence type="ECO:0000256" key="7">
    <source>
        <dbReference type="ARBA" id="ARBA00022989"/>
    </source>
</evidence>
<dbReference type="PRINTS" id="PR00123">
    <property type="entry name" value="ATPASEA"/>
</dbReference>
<dbReference type="SUPFAM" id="SSF81336">
    <property type="entry name" value="F1F0 ATP synthase subunit A"/>
    <property type="match status" value="1"/>
</dbReference>
<keyword evidence="4" id="KW-0138">CF(0)</keyword>
<evidence type="ECO:0000256" key="12">
    <source>
        <dbReference type="SAM" id="Phobius"/>
    </source>
</evidence>
<dbReference type="GO" id="GO:0046933">
    <property type="term" value="F:proton-transporting ATP synthase activity, rotational mechanism"/>
    <property type="evidence" value="ECO:0007669"/>
    <property type="project" value="TreeGrafter"/>
</dbReference>
<organism evidence="13">
    <name type="scientific">Lernaea cyprinacea</name>
    <dbReference type="NCBI Taxonomy" id="342429"/>
    <lineage>
        <taxon>Eukaryota</taxon>
        <taxon>Metazoa</taxon>
        <taxon>Ecdysozoa</taxon>
        <taxon>Arthropoda</taxon>
        <taxon>Crustacea</taxon>
        <taxon>Multicrustacea</taxon>
        <taxon>Hexanauplia</taxon>
        <taxon>Copepoda</taxon>
        <taxon>Cyclopoida</taxon>
        <taxon>Lernaeidae</taxon>
        <taxon>Lernaea</taxon>
    </lineage>
</organism>
<geneLocation type="mitochondrion" evidence="13"/>